<evidence type="ECO:0000313" key="2">
    <source>
        <dbReference type="EMBL" id="MCZ2722287.1"/>
    </source>
</evidence>
<keyword evidence="1" id="KW-0812">Transmembrane</keyword>
<dbReference type="Pfam" id="PF07386">
    <property type="entry name" value="DUF1499"/>
    <property type="match status" value="1"/>
</dbReference>
<dbReference type="PROSITE" id="PS51257">
    <property type="entry name" value="PROKAR_LIPOPROTEIN"/>
    <property type="match status" value="1"/>
</dbReference>
<feature type="transmembrane region" description="Helical" evidence="1">
    <location>
        <begin position="37"/>
        <end position="60"/>
    </location>
</feature>
<keyword evidence="1" id="KW-0472">Membrane</keyword>
<dbReference type="Proteomes" id="UP001149719">
    <property type="component" value="Unassembled WGS sequence"/>
</dbReference>
<gene>
    <name evidence="2" type="ORF">O1D97_11765</name>
</gene>
<feature type="transmembrane region" description="Helical" evidence="1">
    <location>
        <begin position="7"/>
        <end position="31"/>
    </location>
</feature>
<reference evidence="2" key="1">
    <citation type="submission" date="2022-12" db="EMBL/GenBank/DDBJ databases">
        <title>Marinomonas 15G1-11 sp. nov, isolated from marine algae.</title>
        <authorList>
            <person name="Butt M."/>
            <person name="Choi D.G."/>
            <person name="Kim J.M."/>
            <person name="Lee J.K."/>
            <person name="Baek J.H."/>
            <person name="Jeon C.O."/>
        </authorList>
    </citation>
    <scope>NUCLEOTIDE SEQUENCE</scope>
    <source>
        <strain evidence="2">15G1-11</strain>
    </source>
</reference>
<protein>
    <submittedName>
        <fullName evidence="2">DUF1499 domain-containing protein</fullName>
    </submittedName>
</protein>
<name>A0ABT4JV93_9GAMM</name>
<feature type="transmembrane region" description="Helical" evidence="1">
    <location>
        <begin position="72"/>
        <end position="93"/>
    </location>
</feature>
<organism evidence="2 3">
    <name type="scientific">Marinomonas phaeophyticola</name>
    <dbReference type="NCBI Taxonomy" id="3004091"/>
    <lineage>
        <taxon>Bacteria</taxon>
        <taxon>Pseudomonadati</taxon>
        <taxon>Pseudomonadota</taxon>
        <taxon>Gammaproteobacteria</taxon>
        <taxon>Oceanospirillales</taxon>
        <taxon>Oceanospirillaceae</taxon>
        <taxon>Marinomonas</taxon>
    </lineage>
</organism>
<accession>A0ABT4JV93</accession>
<dbReference type="RefSeq" id="WP_269125806.1">
    <property type="nucleotide sequence ID" value="NZ_JAPUBN010000017.1"/>
</dbReference>
<comment type="caution">
    <text evidence="2">The sequence shown here is derived from an EMBL/GenBank/DDBJ whole genome shotgun (WGS) entry which is preliminary data.</text>
</comment>
<dbReference type="EMBL" id="JAPUBN010000017">
    <property type="protein sequence ID" value="MCZ2722287.1"/>
    <property type="molecule type" value="Genomic_DNA"/>
</dbReference>
<proteinExistence type="predicted"/>
<evidence type="ECO:0000256" key="1">
    <source>
        <dbReference type="SAM" id="Phobius"/>
    </source>
</evidence>
<dbReference type="InterPro" id="IPR010865">
    <property type="entry name" value="DUF1499"/>
</dbReference>
<sequence>MSRYISPILYISLLLLGCLVFASIAGVRVGFLEPVTGFSLLMKSVFASIVLSLAAFLSVFRCPCEKGSNSKFVFCLAAFIPLLYGLFWIGFYFSKSGLPQLSDISTDIETPPSYIHVPMIRTLSENSTFYDEKTIRTQLKHYPNVKPAFSVLPSAEIFQEVLLLIEEKGWELVEAYPEAGVVEATARTPVFGFRDDVVLRIREEHNLTRIDMRSSSRVGKGDWGMNAERIKTFMLELETRLHARVEDKFN</sequence>
<keyword evidence="1" id="KW-1133">Transmembrane helix</keyword>
<keyword evidence="3" id="KW-1185">Reference proteome</keyword>
<evidence type="ECO:0000313" key="3">
    <source>
        <dbReference type="Proteomes" id="UP001149719"/>
    </source>
</evidence>